<organism evidence="1 2">
    <name type="scientific">Caerostris darwini</name>
    <dbReference type="NCBI Taxonomy" id="1538125"/>
    <lineage>
        <taxon>Eukaryota</taxon>
        <taxon>Metazoa</taxon>
        <taxon>Ecdysozoa</taxon>
        <taxon>Arthropoda</taxon>
        <taxon>Chelicerata</taxon>
        <taxon>Arachnida</taxon>
        <taxon>Araneae</taxon>
        <taxon>Araneomorphae</taxon>
        <taxon>Entelegynae</taxon>
        <taxon>Araneoidea</taxon>
        <taxon>Araneidae</taxon>
        <taxon>Caerostris</taxon>
    </lineage>
</organism>
<comment type="caution">
    <text evidence="1">The sequence shown here is derived from an EMBL/GenBank/DDBJ whole genome shotgun (WGS) entry which is preliminary data.</text>
</comment>
<accession>A0AAV4S5F5</accession>
<dbReference type="AlphaFoldDB" id="A0AAV4S5F5"/>
<name>A0AAV4S5F5_9ARAC</name>
<reference evidence="1 2" key="1">
    <citation type="submission" date="2021-06" db="EMBL/GenBank/DDBJ databases">
        <title>Caerostris darwini draft genome.</title>
        <authorList>
            <person name="Kono N."/>
            <person name="Arakawa K."/>
        </authorList>
    </citation>
    <scope>NUCLEOTIDE SEQUENCE [LARGE SCALE GENOMIC DNA]</scope>
</reference>
<dbReference type="Proteomes" id="UP001054837">
    <property type="component" value="Unassembled WGS sequence"/>
</dbReference>
<keyword evidence="2" id="KW-1185">Reference proteome</keyword>
<evidence type="ECO:0000313" key="1">
    <source>
        <dbReference type="EMBL" id="GIY29428.1"/>
    </source>
</evidence>
<dbReference type="EMBL" id="BPLQ01007314">
    <property type="protein sequence ID" value="GIY29428.1"/>
    <property type="molecule type" value="Genomic_DNA"/>
</dbReference>
<protein>
    <submittedName>
        <fullName evidence="1">Uncharacterized protein</fullName>
    </submittedName>
</protein>
<evidence type="ECO:0000313" key="2">
    <source>
        <dbReference type="Proteomes" id="UP001054837"/>
    </source>
</evidence>
<gene>
    <name evidence="1" type="ORF">CDAR_533781</name>
</gene>
<sequence length="81" mass="9230">MASFHLPATPSKIVFLATLDNRCVGTCHSASKESYRPQTAQVRAIRETRESSSSSTWSRCLCWGSKLRCDLTSYDYRISWH</sequence>
<proteinExistence type="predicted"/>